<dbReference type="Proteomes" id="UP000827220">
    <property type="component" value="Segment"/>
</dbReference>
<name>A0AAE7WQ28_9CAUD</name>
<protein>
    <submittedName>
        <fullName evidence="1">O-spanin</fullName>
    </submittedName>
</protein>
<accession>A0AAE7WQ28</accession>
<sequence length="78" mass="8276">MPYKRILTGLALLSLTMFGTACTATAPARPAAALLQPCAEPAPPTDHTLGGLVQSVHDYQTALDFCNAQLDALRAFFK</sequence>
<evidence type="ECO:0000313" key="1">
    <source>
        <dbReference type="EMBL" id="QYW02348.1"/>
    </source>
</evidence>
<reference evidence="1" key="1">
    <citation type="submission" date="2021-06" db="EMBL/GenBank/DDBJ databases">
        <title>Complete genome sequence of Burkholderia cenocepacia phage Paku.</title>
        <authorList>
            <person name="Rezene S."/>
            <person name="Yao G."/>
            <person name="Burrowes B."/>
            <person name="Liu M."/>
            <person name="Gill J."/>
        </authorList>
    </citation>
    <scope>NUCLEOTIDE SEQUENCE</scope>
</reference>
<organism evidence="1 2">
    <name type="scientific">Burkholderia phage Paku</name>
    <dbReference type="NCBI Taxonomy" id="2859650"/>
    <lineage>
        <taxon>Viruses</taxon>
        <taxon>Duplodnaviria</taxon>
        <taxon>Heunggongvirae</taxon>
        <taxon>Uroviricota</taxon>
        <taxon>Caudoviricetes</taxon>
        <taxon>Autographivirales</taxon>
        <taxon>Autonotataviridae</taxon>
        <taxon>Pakuvirus</taxon>
        <taxon>Pakuvirus paku</taxon>
    </lineage>
</organism>
<evidence type="ECO:0000313" key="2">
    <source>
        <dbReference type="Proteomes" id="UP000827220"/>
    </source>
</evidence>
<gene>
    <name evidence="1" type="ORF">CPT_Paku_054</name>
</gene>
<dbReference type="Pfam" id="PF23793">
    <property type="entry name" value="LysC"/>
    <property type="match status" value="1"/>
</dbReference>
<dbReference type="EMBL" id="MZ326863">
    <property type="protein sequence ID" value="QYW02348.1"/>
    <property type="molecule type" value="Genomic_DNA"/>
</dbReference>
<dbReference type="InterPro" id="IPR058979">
    <property type="entry name" value="LysC-like"/>
</dbReference>
<keyword evidence="2" id="KW-1185">Reference proteome</keyword>
<proteinExistence type="predicted"/>
<dbReference type="PROSITE" id="PS51257">
    <property type="entry name" value="PROKAR_LIPOPROTEIN"/>
    <property type="match status" value="1"/>
</dbReference>